<protein>
    <recommendedName>
        <fullName evidence="5">LPXTG cell wall anchor domain-containing protein</fullName>
    </recommendedName>
</protein>
<keyword evidence="2" id="KW-0472">Membrane</keyword>
<feature type="region of interest" description="Disordered" evidence="1">
    <location>
        <begin position="35"/>
        <end position="54"/>
    </location>
</feature>
<dbReference type="Proteomes" id="UP001501637">
    <property type="component" value="Unassembled WGS sequence"/>
</dbReference>
<feature type="transmembrane region" description="Helical" evidence="2">
    <location>
        <begin position="64"/>
        <end position="88"/>
    </location>
</feature>
<evidence type="ECO:0000313" key="3">
    <source>
        <dbReference type="EMBL" id="GAA3093668.1"/>
    </source>
</evidence>
<keyword evidence="2" id="KW-1133">Transmembrane helix</keyword>
<evidence type="ECO:0000313" key="4">
    <source>
        <dbReference type="Proteomes" id="UP001501637"/>
    </source>
</evidence>
<evidence type="ECO:0000256" key="1">
    <source>
        <dbReference type="SAM" id="MobiDB-lite"/>
    </source>
</evidence>
<gene>
    <name evidence="3" type="ORF">GCM10010449_16730</name>
</gene>
<organism evidence="3 4">
    <name type="scientific">Streptomyces rectiviolaceus</name>
    <dbReference type="NCBI Taxonomy" id="332591"/>
    <lineage>
        <taxon>Bacteria</taxon>
        <taxon>Bacillati</taxon>
        <taxon>Actinomycetota</taxon>
        <taxon>Actinomycetes</taxon>
        <taxon>Kitasatosporales</taxon>
        <taxon>Streptomycetaceae</taxon>
        <taxon>Streptomyces</taxon>
    </lineage>
</organism>
<name>A0ABP6MBZ9_9ACTN</name>
<evidence type="ECO:0000256" key="2">
    <source>
        <dbReference type="SAM" id="Phobius"/>
    </source>
</evidence>
<comment type="caution">
    <text evidence="3">The sequence shown here is derived from an EMBL/GenBank/DDBJ whole genome shotgun (WGS) entry which is preliminary data.</text>
</comment>
<feature type="compositionally biased region" description="Low complexity" evidence="1">
    <location>
        <begin position="35"/>
        <end position="50"/>
    </location>
</feature>
<dbReference type="EMBL" id="BAAAUG010000024">
    <property type="protein sequence ID" value="GAA3093668.1"/>
    <property type="molecule type" value="Genomic_DNA"/>
</dbReference>
<keyword evidence="2" id="KW-0812">Transmembrane</keyword>
<proteinExistence type="predicted"/>
<sequence>MSLTGGSASWRNVSTGTHTVAVVCEDGSAAGSQTVTVGATPTASSTTAPARGVRGGLGGASEDWGTLTLAAGGVLVALAAAGGGVWYLRRRGAQYRL</sequence>
<evidence type="ECO:0008006" key="5">
    <source>
        <dbReference type="Google" id="ProtNLM"/>
    </source>
</evidence>
<keyword evidence="4" id="KW-1185">Reference proteome</keyword>
<accession>A0ABP6MBZ9</accession>
<reference evidence="4" key="1">
    <citation type="journal article" date="2019" name="Int. J. Syst. Evol. Microbiol.">
        <title>The Global Catalogue of Microorganisms (GCM) 10K type strain sequencing project: providing services to taxonomists for standard genome sequencing and annotation.</title>
        <authorList>
            <consortium name="The Broad Institute Genomics Platform"/>
            <consortium name="The Broad Institute Genome Sequencing Center for Infectious Disease"/>
            <person name="Wu L."/>
            <person name="Ma J."/>
        </authorList>
    </citation>
    <scope>NUCLEOTIDE SEQUENCE [LARGE SCALE GENOMIC DNA]</scope>
    <source>
        <strain evidence="4">JCM 9092</strain>
    </source>
</reference>